<dbReference type="AlphaFoldDB" id="A0AA41V557"/>
<comment type="caution">
    <text evidence="2">The sequence shown here is derived from an EMBL/GenBank/DDBJ whole genome shotgun (WGS) entry which is preliminary data.</text>
</comment>
<dbReference type="Proteomes" id="UP001177140">
    <property type="component" value="Unassembled WGS sequence"/>
</dbReference>
<feature type="domain" description="DUF7903" evidence="1">
    <location>
        <begin position="1"/>
        <end position="60"/>
    </location>
</feature>
<gene>
    <name evidence="2" type="ORF">MKW94_028791</name>
</gene>
<dbReference type="PANTHER" id="PTHR35481">
    <property type="entry name" value="DNA-DIRECTED RNA POLYMERASE SUBUNIT ALPHA"/>
    <property type="match status" value="1"/>
</dbReference>
<reference evidence="2" key="1">
    <citation type="submission" date="2022-03" db="EMBL/GenBank/DDBJ databases">
        <title>A functionally conserved STORR gene fusion in Papaver species that diverged 16.8 million years ago.</title>
        <authorList>
            <person name="Catania T."/>
        </authorList>
    </citation>
    <scope>NUCLEOTIDE SEQUENCE</scope>
    <source>
        <strain evidence="2">S-191538</strain>
    </source>
</reference>
<dbReference type="EMBL" id="JAJJMA010112590">
    <property type="protein sequence ID" value="MCL7031474.1"/>
    <property type="molecule type" value="Genomic_DNA"/>
</dbReference>
<organism evidence="2 3">
    <name type="scientific">Papaver nudicaule</name>
    <name type="common">Iceland poppy</name>
    <dbReference type="NCBI Taxonomy" id="74823"/>
    <lineage>
        <taxon>Eukaryota</taxon>
        <taxon>Viridiplantae</taxon>
        <taxon>Streptophyta</taxon>
        <taxon>Embryophyta</taxon>
        <taxon>Tracheophyta</taxon>
        <taxon>Spermatophyta</taxon>
        <taxon>Magnoliopsida</taxon>
        <taxon>Ranunculales</taxon>
        <taxon>Papaveraceae</taxon>
        <taxon>Papaveroideae</taxon>
        <taxon>Papaver</taxon>
    </lineage>
</organism>
<sequence>MTIKLSDYDRFDYWTSKRNVTKQVSLKMTGIVEQIRGKNLETGPVTEMLQEHLKLIWDHFLSCECSFS</sequence>
<name>A0AA41V557_PAPNU</name>
<dbReference type="PANTHER" id="PTHR35481:SF1">
    <property type="entry name" value="DNA-DIRECTED RNA POLYMERASE SUBUNIT ALPHA"/>
    <property type="match status" value="1"/>
</dbReference>
<proteinExistence type="predicted"/>
<dbReference type="Pfam" id="PF25475">
    <property type="entry name" value="DUF7903"/>
    <property type="match status" value="1"/>
</dbReference>
<dbReference type="InterPro" id="IPR057225">
    <property type="entry name" value="DUF7903"/>
</dbReference>
<protein>
    <recommendedName>
        <fullName evidence="1">DUF7903 domain-containing protein</fullName>
    </recommendedName>
</protein>
<accession>A0AA41V557</accession>
<evidence type="ECO:0000313" key="3">
    <source>
        <dbReference type="Proteomes" id="UP001177140"/>
    </source>
</evidence>
<evidence type="ECO:0000259" key="1">
    <source>
        <dbReference type="Pfam" id="PF25475"/>
    </source>
</evidence>
<keyword evidence="3" id="KW-1185">Reference proteome</keyword>
<evidence type="ECO:0000313" key="2">
    <source>
        <dbReference type="EMBL" id="MCL7031474.1"/>
    </source>
</evidence>